<keyword evidence="3" id="KW-1185">Reference proteome</keyword>
<sequence length="148" mass="16029">MLSVDPGRVVHSALLDSINLYCAGKAGWASDLLIMLRRLPTAIILGADDLLCSKTIDAVRKEVITIVDADLQRNIDRLVKTHLLRNRVEMGKDKSLGLRLEAASSLPHGSGRTCASQGYDRPSPWGPQPQCRAGALWSSVSKASPTRV</sequence>
<reference evidence="2" key="1">
    <citation type="submission" date="2020-05" db="EMBL/GenBank/DDBJ databases">
        <title>Mycena genomes resolve the evolution of fungal bioluminescence.</title>
        <authorList>
            <person name="Tsai I.J."/>
        </authorList>
    </citation>
    <scope>NUCLEOTIDE SEQUENCE</scope>
    <source>
        <strain evidence="2">CCC161011</strain>
    </source>
</reference>
<dbReference type="EMBL" id="JACAZI010000016">
    <property type="protein sequence ID" value="KAF7343057.1"/>
    <property type="molecule type" value="Genomic_DNA"/>
</dbReference>
<dbReference type="Proteomes" id="UP000620124">
    <property type="component" value="Unassembled WGS sequence"/>
</dbReference>
<accession>A0A8H6XMC3</accession>
<comment type="caution">
    <text evidence="2">The sequence shown here is derived from an EMBL/GenBank/DDBJ whole genome shotgun (WGS) entry which is preliminary data.</text>
</comment>
<evidence type="ECO:0000256" key="1">
    <source>
        <dbReference type="SAM" id="MobiDB-lite"/>
    </source>
</evidence>
<gene>
    <name evidence="2" type="ORF">MVEN_01736100</name>
</gene>
<feature type="compositionally biased region" description="Polar residues" evidence="1">
    <location>
        <begin position="138"/>
        <end position="148"/>
    </location>
</feature>
<name>A0A8H6XMC3_9AGAR</name>
<protein>
    <submittedName>
        <fullName evidence="2">Uncharacterized protein</fullName>
    </submittedName>
</protein>
<dbReference type="AlphaFoldDB" id="A0A8H6XMC3"/>
<dbReference type="OrthoDB" id="3065006at2759"/>
<evidence type="ECO:0000313" key="2">
    <source>
        <dbReference type="EMBL" id="KAF7343057.1"/>
    </source>
</evidence>
<feature type="region of interest" description="Disordered" evidence="1">
    <location>
        <begin position="108"/>
        <end position="148"/>
    </location>
</feature>
<evidence type="ECO:0000313" key="3">
    <source>
        <dbReference type="Proteomes" id="UP000620124"/>
    </source>
</evidence>
<organism evidence="2 3">
    <name type="scientific">Mycena venus</name>
    <dbReference type="NCBI Taxonomy" id="2733690"/>
    <lineage>
        <taxon>Eukaryota</taxon>
        <taxon>Fungi</taxon>
        <taxon>Dikarya</taxon>
        <taxon>Basidiomycota</taxon>
        <taxon>Agaricomycotina</taxon>
        <taxon>Agaricomycetes</taxon>
        <taxon>Agaricomycetidae</taxon>
        <taxon>Agaricales</taxon>
        <taxon>Marasmiineae</taxon>
        <taxon>Mycenaceae</taxon>
        <taxon>Mycena</taxon>
    </lineage>
</organism>
<proteinExistence type="predicted"/>